<evidence type="ECO:0000256" key="3">
    <source>
        <dbReference type="PROSITE-ProRule" id="PRU00169"/>
    </source>
</evidence>
<dbReference type="SUPFAM" id="SSF52172">
    <property type="entry name" value="CheY-like"/>
    <property type="match status" value="1"/>
</dbReference>
<dbReference type="Gene3D" id="3.30.450.20">
    <property type="entry name" value="PAS domain"/>
    <property type="match status" value="1"/>
</dbReference>
<organism evidence="8 9">
    <name type="scientific">Vibrio astriarenae</name>
    <dbReference type="NCBI Taxonomy" id="1481923"/>
    <lineage>
        <taxon>Bacteria</taxon>
        <taxon>Pseudomonadati</taxon>
        <taxon>Pseudomonadota</taxon>
        <taxon>Gammaproteobacteria</taxon>
        <taxon>Vibrionales</taxon>
        <taxon>Vibrionaceae</taxon>
        <taxon>Vibrio</taxon>
    </lineage>
</organism>
<dbReference type="GO" id="GO:0000160">
    <property type="term" value="P:phosphorelay signal transduction system"/>
    <property type="evidence" value="ECO:0007669"/>
    <property type="project" value="InterPro"/>
</dbReference>
<name>A0A7Z2T6F4_9VIBR</name>
<dbReference type="InterPro" id="IPR001789">
    <property type="entry name" value="Sig_transdc_resp-reg_receiver"/>
</dbReference>
<keyword evidence="9" id="KW-1185">Reference proteome</keyword>
<dbReference type="AlphaFoldDB" id="A0A7Z2T6F4"/>
<feature type="domain" description="PAS" evidence="6">
    <location>
        <begin position="124"/>
        <end position="169"/>
    </location>
</feature>
<dbReference type="InterPro" id="IPR011006">
    <property type="entry name" value="CheY-like_superfamily"/>
</dbReference>
<dbReference type="Gene3D" id="3.40.50.2300">
    <property type="match status" value="1"/>
</dbReference>
<feature type="modified residue" description="4-aspartylphosphate" evidence="3">
    <location>
        <position position="547"/>
    </location>
</feature>
<evidence type="ECO:0000313" key="9">
    <source>
        <dbReference type="Proteomes" id="UP000464262"/>
    </source>
</evidence>
<dbReference type="InterPro" id="IPR000700">
    <property type="entry name" value="PAS-assoc_C"/>
</dbReference>
<dbReference type="PANTHER" id="PTHR45339:SF1">
    <property type="entry name" value="HYBRID SIGNAL TRANSDUCTION HISTIDINE KINASE J"/>
    <property type="match status" value="1"/>
</dbReference>
<dbReference type="RefSeq" id="WP_164650011.1">
    <property type="nucleotide sequence ID" value="NZ_CP047476.1"/>
</dbReference>
<evidence type="ECO:0000259" key="5">
    <source>
        <dbReference type="PROSITE" id="PS50110"/>
    </source>
</evidence>
<dbReference type="Pfam" id="PF13426">
    <property type="entry name" value="PAS_9"/>
    <property type="match status" value="1"/>
</dbReference>
<feature type="transmembrane region" description="Helical" evidence="4">
    <location>
        <begin position="7"/>
        <end position="27"/>
    </location>
</feature>
<feature type="transmembrane region" description="Helical" evidence="4">
    <location>
        <begin position="57"/>
        <end position="74"/>
    </location>
</feature>
<reference evidence="8 9" key="1">
    <citation type="submission" date="2020-01" db="EMBL/GenBank/DDBJ databases">
        <title>Whole genome and functional gene identification of agarase of Vibrio HN897.</title>
        <authorList>
            <person name="Liu Y."/>
            <person name="Zhao Z."/>
        </authorList>
    </citation>
    <scope>NUCLEOTIDE SEQUENCE [LARGE SCALE GENOMIC DNA]</scope>
    <source>
        <strain evidence="8 9">HN897</strain>
    </source>
</reference>
<evidence type="ECO:0000259" key="7">
    <source>
        <dbReference type="PROSITE" id="PS50113"/>
    </source>
</evidence>
<feature type="transmembrane region" description="Helical" evidence="4">
    <location>
        <begin position="86"/>
        <end position="105"/>
    </location>
</feature>
<gene>
    <name evidence="8" type="ORF">GT360_16250</name>
</gene>
<keyword evidence="4" id="KW-0812">Transmembrane</keyword>
<keyword evidence="4" id="KW-1133">Transmembrane helix</keyword>
<dbReference type="PROSITE" id="PS50113">
    <property type="entry name" value="PAC"/>
    <property type="match status" value="1"/>
</dbReference>
<protein>
    <submittedName>
        <fullName evidence="8">Response regulator</fullName>
    </submittedName>
</protein>
<dbReference type="Proteomes" id="UP000464262">
    <property type="component" value="Chromosome 2"/>
</dbReference>
<dbReference type="PROSITE" id="PS50110">
    <property type="entry name" value="RESPONSE_REGULATORY"/>
    <property type="match status" value="1"/>
</dbReference>
<dbReference type="KEGG" id="vas:GT360_16250"/>
<evidence type="ECO:0000259" key="6">
    <source>
        <dbReference type="PROSITE" id="PS50112"/>
    </source>
</evidence>
<dbReference type="NCBIfam" id="TIGR00229">
    <property type="entry name" value="sensory_box"/>
    <property type="match status" value="1"/>
</dbReference>
<dbReference type="CDD" id="cd17546">
    <property type="entry name" value="REC_hyHK_CKI1_RcsC-like"/>
    <property type="match status" value="1"/>
</dbReference>
<dbReference type="InterPro" id="IPR035965">
    <property type="entry name" value="PAS-like_dom_sf"/>
</dbReference>
<dbReference type="PROSITE" id="PS50112">
    <property type="entry name" value="PAS"/>
    <property type="match status" value="1"/>
</dbReference>
<keyword evidence="4" id="KW-0472">Membrane</keyword>
<dbReference type="Pfam" id="PF00072">
    <property type="entry name" value="Response_reg"/>
    <property type="match status" value="1"/>
</dbReference>
<dbReference type="SMART" id="SM00086">
    <property type="entry name" value="PAC"/>
    <property type="match status" value="1"/>
</dbReference>
<feature type="domain" description="Response regulatory" evidence="5">
    <location>
        <begin position="497"/>
        <end position="612"/>
    </location>
</feature>
<proteinExistence type="predicted"/>
<dbReference type="InterPro" id="IPR000014">
    <property type="entry name" value="PAS"/>
</dbReference>
<dbReference type="PANTHER" id="PTHR45339">
    <property type="entry name" value="HYBRID SIGNAL TRANSDUCTION HISTIDINE KINASE J"/>
    <property type="match status" value="1"/>
</dbReference>
<evidence type="ECO:0000256" key="1">
    <source>
        <dbReference type="ARBA" id="ARBA00022553"/>
    </source>
</evidence>
<evidence type="ECO:0000313" key="8">
    <source>
        <dbReference type="EMBL" id="QIA65111.1"/>
    </source>
</evidence>
<dbReference type="SMART" id="SM00448">
    <property type="entry name" value="REC"/>
    <property type="match status" value="1"/>
</dbReference>
<evidence type="ECO:0000256" key="2">
    <source>
        <dbReference type="ARBA" id="ARBA00023012"/>
    </source>
</evidence>
<dbReference type="SUPFAM" id="SSF55785">
    <property type="entry name" value="PYP-like sensor domain (PAS domain)"/>
    <property type="match status" value="1"/>
</dbReference>
<evidence type="ECO:0000256" key="4">
    <source>
        <dbReference type="SAM" id="Phobius"/>
    </source>
</evidence>
<feature type="domain" description="PAC" evidence="7">
    <location>
        <begin position="196"/>
        <end position="249"/>
    </location>
</feature>
<dbReference type="CDD" id="cd00130">
    <property type="entry name" value="PAS"/>
    <property type="match status" value="1"/>
</dbReference>
<dbReference type="InterPro" id="IPR001610">
    <property type="entry name" value="PAC"/>
</dbReference>
<keyword evidence="1 3" id="KW-0597">Phosphoprotein</keyword>
<dbReference type="EMBL" id="CP047476">
    <property type="protein sequence ID" value="QIA65111.1"/>
    <property type="molecule type" value="Genomic_DNA"/>
</dbReference>
<accession>A0A7Z2T6F4</accession>
<keyword evidence="2" id="KW-0902">Two-component regulatory system</keyword>
<sequence>MNIIMAFLKRVHLTIWLVLLSVGIFLLDLTIPLGVAAGVPYVTVILASLASKNQNQTIIWATICTVLTLVGYYMSPVGSDVWKVVFNRVLAIYAIWAVAIVSLVLQERVQRIKQLELDLHQSNYRSTLGMVAEYAKDAIVITDKQGLVQWVNKGFEDLSGYTLAEVEGKKPGDMLQGKLTSISEIKRLSDAIKSGQPIQSEIVNYHKNGTPYWIDIAISPVIEEGQADRFIAVERDITERKELELKLAEDKHSAVQGSEQRSHLLSLMSQELTQPIANLLTLADNMNGVNDADECKVMSHQLRLASESLSITTKAISDLSIIAQGEVLETIETFDANESISTTTNRLATLVEANDLPFTIGKMPRSEGVKLKGDKACIERALVYMALFALSHKQAREITFAIDTKVVDERLACSFELTFSDAGATAQLIDRIRATKESSIQAMDVALATGYEIIIESLKAAEGKVSIFDDGENSRIELVQTYDIIAASLPKDDGVKKVLIAEDNKVNVIVLTKLLKSLGYESLDVAVDGQQAVEMATKKRYDLIMMDNHMPNMTGLDATKVIKDKGINSVIIACTADTGSEARSAFFENGASDVIYKPIKKNTLETAITNALNEEQEITA</sequence>